<evidence type="ECO:0000313" key="3">
    <source>
        <dbReference type="Proteomes" id="UP000664940"/>
    </source>
</evidence>
<evidence type="ECO:0000313" key="2">
    <source>
        <dbReference type="EMBL" id="KAF6100040.1"/>
    </source>
</evidence>
<gene>
    <name evidence="2" type="ORF">HJG60_011742</name>
</gene>
<feature type="chain" id="PRO_5032477221" evidence="1">
    <location>
        <begin position="21"/>
        <end position="125"/>
    </location>
</feature>
<dbReference type="Proteomes" id="UP000664940">
    <property type="component" value="Unassembled WGS sequence"/>
</dbReference>
<protein>
    <submittedName>
        <fullName evidence="2">Uncharacterized protein</fullName>
    </submittedName>
</protein>
<accession>A0A833ZYN6</accession>
<sequence>MVPWTLLLFLIDLLLPAVFAAQGCQTTQPSHLAAAQSSCWFPECSLLSLGLQLLHLPLPQRQCISIPWVWLSVGHDLAQTALLRVVSPLPPFPLGHFCTTVKMLTDFCLRFLETSLQIPLSPGSN</sequence>
<keyword evidence="1" id="KW-0732">Signal</keyword>
<organism evidence="2 3">
    <name type="scientific">Phyllostomus discolor</name>
    <name type="common">pale spear-nosed bat</name>
    <dbReference type="NCBI Taxonomy" id="89673"/>
    <lineage>
        <taxon>Eukaryota</taxon>
        <taxon>Metazoa</taxon>
        <taxon>Chordata</taxon>
        <taxon>Craniata</taxon>
        <taxon>Vertebrata</taxon>
        <taxon>Euteleostomi</taxon>
        <taxon>Mammalia</taxon>
        <taxon>Eutheria</taxon>
        <taxon>Laurasiatheria</taxon>
        <taxon>Chiroptera</taxon>
        <taxon>Yangochiroptera</taxon>
        <taxon>Phyllostomidae</taxon>
        <taxon>Phyllostominae</taxon>
        <taxon>Phyllostomus</taxon>
    </lineage>
</organism>
<name>A0A833ZYN6_9CHIR</name>
<dbReference type="EMBL" id="JABVXQ010000007">
    <property type="protein sequence ID" value="KAF6100040.1"/>
    <property type="molecule type" value="Genomic_DNA"/>
</dbReference>
<feature type="signal peptide" evidence="1">
    <location>
        <begin position="1"/>
        <end position="20"/>
    </location>
</feature>
<evidence type="ECO:0000256" key="1">
    <source>
        <dbReference type="SAM" id="SignalP"/>
    </source>
</evidence>
<dbReference type="AlphaFoldDB" id="A0A833ZYN6"/>
<comment type="caution">
    <text evidence="2">The sequence shown here is derived from an EMBL/GenBank/DDBJ whole genome shotgun (WGS) entry which is preliminary data.</text>
</comment>
<reference evidence="2 3" key="1">
    <citation type="journal article" date="2020" name="Nature">
        <title>Six reference-quality genomes reveal evolution of bat adaptations.</title>
        <authorList>
            <person name="Jebb D."/>
            <person name="Huang Z."/>
            <person name="Pippel M."/>
            <person name="Hughes G.M."/>
            <person name="Lavrichenko K."/>
            <person name="Devanna P."/>
            <person name="Winkler S."/>
            <person name="Jermiin L.S."/>
            <person name="Skirmuntt E.C."/>
            <person name="Katzourakis A."/>
            <person name="Burkitt-Gray L."/>
            <person name="Ray D.A."/>
            <person name="Sullivan K.A.M."/>
            <person name="Roscito J.G."/>
            <person name="Kirilenko B.M."/>
            <person name="Davalos L.M."/>
            <person name="Corthals A.P."/>
            <person name="Power M.L."/>
            <person name="Jones G."/>
            <person name="Ransome R.D."/>
            <person name="Dechmann D.K.N."/>
            <person name="Locatelli A.G."/>
            <person name="Puechmaille S.J."/>
            <person name="Fedrigo O."/>
            <person name="Jarvis E.D."/>
            <person name="Hiller M."/>
            <person name="Vernes S.C."/>
            <person name="Myers E.W."/>
            <person name="Teeling E.C."/>
        </authorList>
    </citation>
    <scope>NUCLEOTIDE SEQUENCE [LARGE SCALE GENOMIC DNA]</scope>
    <source>
        <strain evidence="2">Bat1K_MPI-CBG_1</strain>
    </source>
</reference>
<proteinExistence type="predicted"/>